<organism evidence="1">
    <name type="scientific">Streptomyces sp. R44</name>
    <dbReference type="NCBI Taxonomy" id="3238633"/>
    <lineage>
        <taxon>Bacteria</taxon>
        <taxon>Bacillati</taxon>
        <taxon>Actinomycetota</taxon>
        <taxon>Actinomycetes</taxon>
        <taxon>Kitasatosporales</taxon>
        <taxon>Streptomycetaceae</taxon>
        <taxon>Streptomyces</taxon>
    </lineage>
</organism>
<dbReference type="InterPro" id="IPR034660">
    <property type="entry name" value="DinB/YfiT-like"/>
</dbReference>
<dbReference type="InterPro" id="IPR007061">
    <property type="entry name" value="MST-like"/>
</dbReference>
<name>A0AB39TBN6_9ACTN</name>
<reference evidence="1" key="1">
    <citation type="submission" date="2024-07" db="EMBL/GenBank/DDBJ databases">
        <authorList>
            <person name="Yu S.T."/>
        </authorList>
    </citation>
    <scope>NUCLEOTIDE SEQUENCE</scope>
    <source>
        <strain evidence="1">R44</strain>
    </source>
</reference>
<dbReference type="EMBL" id="CP163444">
    <property type="protein sequence ID" value="XDQ76784.1"/>
    <property type="molecule type" value="Genomic_DNA"/>
</dbReference>
<dbReference type="Pfam" id="PF04978">
    <property type="entry name" value="MST"/>
    <property type="match status" value="1"/>
</dbReference>
<dbReference type="RefSeq" id="WP_369149419.1">
    <property type="nucleotide sequence ID" value="NZ_CP163444.1"/>
</dbReference>
<dbReference type="SUPFAM" id="SSF109854">
    <property type="entry name" value="DinB/YfiT-like putative metalloenzymes"/>
    <property type="match status" value="1"/>
</dbReference>
<gene>
    <name evidence="1" type="ORF">AB5J54_21735</name>
</gene>
<dbReference type="Gene3D" id="1.20.120.450">
    <property type="entry name" value="dinb family like domain"/>
    <property type="match status" value="1"/>
</dbReference>
<evidence type="ECO:0000313" key="1">
    <source>
        <dbReference type="EMBL" id="XDQ76784.1"/>
    </source>
</evidence>
<proteinExistence type="predicted"/>
<protein>
    <submittedName>
        <fullName evidence="1">DinB family protein</fullName>
    </submittedName>
</protein>
<sequence length="154" mass="16928">MLAGFLADQRATLVLRCAGLEEELAVRSVEPSTLSLLGLVRHLADVERHWFREILAGQKDARPLFSSPASPDGDFDVAAAGPSAVTEAWEAWHAAVAFADRFTAEAPDLDVTGEDGWRGTVSLRWVLIHMIEEYARHNGHADLLRERIDGTRGL</sequence>
<accession>A0AB39TBN6</accession>
<dbReference type="AlphaFoldDB" id="A0AB39TBN6"/>